<feature type="domain" description="DNA2/NAM7 helicase-like C-terminal" evidence="6">
    <location>
        <begin position="581"/>
        <end position="776"/>
    </location>
</feature>
<evidence type="ECO:0008006" key="10">
    <source>
        <dbReference type="Google" id="ProtNLM"/>
    </source>
</evidence>
<comment type="caution">
    <text evidence="8">The sequence shown here is derived from an EMBL/GenBank/DDBJ whole genome shotgun (WGS) entry which is preliminary data.</text>
</comment>
<protein>
    <recommendedName>
        <fullName evidence="10">Helicase MAGATAMA 3</fullName>
    </recommendedName>
</protein>
<keyword evidence="9" id="KW-1185">Reference proteome</keyword>
<dbReference type="PANTHER" id="PTHR10887:SF522">
    <property type="entry name" value="P-LOOP CONTAINING NUCLEOSIDE TRIPHOSPHATE HYDROLASES SUPERFAMILY PROTEIN"/>
    <property type="match status" value="1"/>
</dbReference>
<keyword evidence="4" id="KW-0067">ATP-binding</keyword>
<feature type="domain" description="DUF6469" evidence="7">
    <location>
        <begin position="65"/>
        <end position="189"/>
    </location>
</feature>
<evidence type="ECO:0000313" key="9">
    <source>
        <dbReference type="Proteomes" id="UP000825729"/>
    </source>
</evidence>
<evidence type="ECO:0000313" key="8">
    <source>
        <dbReference type="EMBL" id="KAG9442398.1"/>
    </source>
</evidence>
<evidence type="ECO:0000256" key="3">
    <source>
        <dbReference type="ARBA" id="ARBA00022806"/>
    </source>
</evidence>
<proteinExistence type="predicted"/>
<dbReference type="AlphaFoldDB" id="A0AAV7E4U1"/>
<dbReference type="InterPro" id="IPR047187">
    <property type="entry name" value="SF1_C_Upf1"/>
</dbReference>
<dbReference type="InterPro" id="IPR027417">
    <property type="entry name" value="P-loop_NTPase"/>
</dbReference>
<dbReference type="EMBL" id="JAINDJ010000007">
    <property type="protein sequence ID" value="KAG9442398.1"/>
    <property type="molecule type" value="Genomic_DNA"/>
</dbReference>
<accession>A0AAV7E4U1</accession>
<dbReference type="InterPro" id="IPR045055">
    <property type="entry name" value="DNA2/NAM7-like"/>
</dbReference>
<keyword evidence="2" id="KW-0378">Hydrolase</keyword>
<sequence>MDLTNYVLSWSLKDMFNENLYSDKVASIPTTFSSVEQYFKSFCVPLLEETRAELSSNMKMISRAPASKVLLIKSKKPSEKLVYDVRIRLLTAGKGNSTESYVPKTGDVLVLSSIRPKKMSDLESIGGSFTLASVIKNENYEVLPEYQIKIQSSRSIAVEKGQEPSLFAVYLSNIATNSRIWLSITSVKNSSIIRKVLNTDSLAGGGCNRCCDSCIDQSEATLFQPELNESQKAAISNSLSLAKCSHKHRVQLVWGPPGTGKTKTISTLLRALVGKKHRTVTCAPTNIAVVLIASRLLRLIKASRGKDNYLLGDVVLYGNRQKMKIKEEELEDIFLDDRVEKLAECFNPRSGWNHQLGEMINLLQNPLALHKLQEEEGLTLGKFLVNRTSTVFQQLKNHFRIFSVHFSTAFAPMGKIAEMVASLSFLESFLQSLRSSKLDDDALKQIFRFPKLEQTDVVSHRGDKLLKIMEFGKTRLKCIQVLETLKEGFDFPVTGNKMEMRDFCLAKATVVLCTAATSFKLRSVKMDPLELCVIDEAAQLKECETLIPLQLKGLRSAILIGDDRQLSAMVMSKVSEKAGFGRSLFQRLVSLGHEKELLAVQYRMHPSISLFPNSSFYGGKIEDGRNVKSQGFGRRFLDGKIFGPYSFINVPHSAESLNQQRSSKNIFEVAVVSEIIRKLFAAWRASKKEVSVGIISPYQAQVAEISEKIGKIYDSCSGFDVNVKTVDGFQGGEEDIIIISTVRANNGGSVGFLSNLQRTNVALTRAKYCLWIIGHEPTLVSSGSIWEKVLNDAKNRECFFDADEDESLGEAIVNTKMDLGHFDDLLQPDTILFRKSKWKVSFAESFKNTFERTKSTGLRKQAVKLLMQLSNGHRPPKIVALGGSTMEVLQLYLIGDHRLFWSVDVQKHSSNNITQVLKFWAFLPPREEPELVQNLEKIFSEYTEDYMSRCKIKRDEGGLELPVTWEADEDDDGPETEELHCLEKQLMRTCRIL</sequence>
<dbReference type="GO" id="GO:0016787">
    <property type="term" value="F:hydrolase activity"/>
    <property type="evidence" value="ECO:0007669"/>
    <property type="project" value="UniProtKB-KW"/>
</dbReference>
<dbReference type="GO" id="GO:0005694">
    <property type="term" value="C:chromosome"/>
    <property type="evidence" value="ECO:0007669"/>
    <property type="project" value="UniProtKB-ARBA"/>
</dbReference>
<feature type="domain" description="DNA2/NAM7 helicase helicase" evidence="5">
    <location>
        <begin position="226"/>
        <end position="573"/>
    </location>
</feature>
<evidence type="ECO:0000259" key="6">
    <source>
        <dbReference type="Pfam" id="PF13087"/>
    </source>
</evidence>
<keyword evidence="3" id="KW-0347">Helicase</keyword>
<dbReference type="GO" id="GO:0004386">
    <property type="term" value="F:helicase activity"/>
    <property type="evidence" value="ECO:0007669"/>
    <property type="project" value="UniProtKB-KW"/>
</dbReference>
<evidence type="ECO:0000259" key="5">
    <source>
        <dbReference type="Pfam" id="PF13086"/>
    </source>
</evidence>
<evidence type="ECO:0000256" key="4">
    <source>
        <dbReference type="ARBA" id="ARBA00022840"/>
    </source>
</evidence>
<keyword evidence="1" id="KW-0547">Nucleotide-binding</keyword>
<evidence type="ECO:0000259" key="7">
    <source>
        <dbReference type="Pfam" id="PF20073"/>
    </source>
</evidence>
<evidence type="ECO:0000256" key="2">
    <source>
        <dbReference type="ARBA" id="ARBA00022801"/>
    </source>
</evidence>
<dbReference type="InterPro" id="IPR041679">
    <property type="entry name" value="DNA2/NAM7-like_C"/>
</dbReference>
<dbReference type="Gene3D" id="3.40.50.300">
    <property type="entry name" value="P-loop containing nucleotide triphosphate hydrolases"/>
    <property type="match status" value="2"/>
</dbReference>
<dbReference type="Pfam" id="PF13087">
    <property type="entry name" value="AAA_12"/>
    <property type="match status" value="1"/>
</dbReference>
<dbReference type="GO" id="GO:0005524">
    <property type="term" value="F:ATP binding"/>
    <property type="evidence" value="ECO:0007669"/>
    <property type="project" value="UniProtKB-KW"/>
</dbReference>
<reference evidence="8 9" key="1">
    <citation type="submission" date="2021-07" db="EMBL/GenBank/DDBJ databases">
        <title>The Aristolochia fimbriata genome: insights into angiosperm evolution, floral development and chemical biosynthesis.</title>
        <authorList>
            <person name="Jiao Y."/>
        </authorList>
    </citation>
    <scope>NUCLEOTIDE SEQUENCE [LARGE SCALE GENOMIC DNA]</scope>
    <source>
        <strain evidence="8">IBCAS-2021</strain>
        <tissue evidence="8">Leaf</tissue>
    </source>
</reference>
<dbReference type="CDD" id="cd18808">
    <property type="entry name" value="SF1_C_Upf1"/>
    <property type="match status" value="1"/>
</dbReference>
<dbReference type="SUPFAM" id="SSF52540">
    <property type="entry name" value="P-loop containing nucleoside triphosphate hydrolases"/>
    <property type="match status" value="1"/>
</dbReference>
<name>A0AAV7E4U1_ARIFI</name>
<dbReference type="Proteomes" id="UP000825729">
    <property type="component" value="Unassembled WGS sequence"/>
</dbReference>
<gene>
    <name evidence="8" type="ORF">H6P81_018252</name>
</gene>
<dbReference type="Pfam" id="PF20073">
    <property type="entry name" value="DUF6469"/>
    <property type="match status" value="1"/>
</dbReference>
<dbReference type="FunFam" id="3.40.50.300:FF:000326">
    <property type="entry name" value="P-loop containing nucleoside triphosphate hydrolase"/>
    <property type="match status" value="1"/>
</dbReference>
<dbReference type="InterPro" id="IPR041677">
    <property type="entry name" value="DNA2/NAM7_AAA_11"/>
</dbReference>
<dbReference type="InterPro" id="IPR045529">
    <property type="entry name" value="DUF6469"/>
</dbReference>
<organism evidence="8 9">
    <name type="scientific">Aristolochia fimbriata</name>
    <name type="common">White veined hardy Dutchman's pipe vine</name>
    <dbReference type="NCBI Taxonomy" id="158543"/>
    <lineage>
        <taxon>Eukaryota</taxon>
        <taxon>Viridiplantae</taxon>
        <taxon>Streptophyta</taxon>
        <taxon>Embryophyta</taxon>
        <taxon>Tracheophyta</taxon>
        <taxon>Spermatophyta</taxon>
        <taxon>Magnoliopsida</taxon>
        <taxon>Magnoliidae</taxon>
        <taxon>Piperales</taxon>
        <taxon>Aristolochiaceae</taxon>
        <taxon>Aristolochia</taxon>
    </lineage>
</organism>
<evidence type="ECO:0000256" key="1">
    <source>
        <dbReference type="ARBA" id="ARBA00022741"/>
    </source>
</evidence>
<dbReference type="PANTHER" id="PTHR10887">
    <property type="entry name" value="DNA2/NAM7 HELICASE FAMILY"/>
    <property type="match status" value="1"/>
</dbReference>
<dbReference type="Pfam" id="PF13086">
    <property type="entry name" value="AAA_11"/>
    <property type="match status" value="1"/>
</dbReference>